<accession>A0A0J8ANT2</accession>
<keyword evidence="4" id="KW-1185">Reference proteome</keyword>
<dbReference type="PANTHER" id="PTHR43606:SF2">
    <property type="entry name" value="ALKALINE PHOSPHATASE FAMILY PROTEIN (AFU_ORTHOLOGUE AFUA_5G03860)"/>
    <property type="match status" value="1"/>
</dbReference>
<protein>
    <submittedName>
        <fullName evidence="3">Alkaline phosphatase</fullName>
    </submittedName>
</protein>
<dbReference type="SUPFAM" id="SSF56300">
    <property type="entry name" value="Metallo-dependent phosphatases"/>
    <property type="match status" value="1"/>
</dbReference>
<dbReference type="InterPro" id="IPR052900">
    <property type="entry name" value="Phospholipid_Metab_Enz"/>
</dbReference>
<evidence type="ECO:0000259" key="2">
    <source>
        <dbReference type="Pfam" id="PF16655"/>
    </source>
</evidence>
<name>A0A0J8ANT2_9SPHN</name>
<evidence type="ECO:0000313" key="3">
    <source>
        <dbReference type="EMBL" id="KMS56155.1"/>
    </source>
</evidence>
<dbReference type="PATRIC" id="fig|1114963.3.peg.1686"/>
<dbReference type="InterPro" id="IPR032093">
    <property type="entry name" value="PhoD_N"/>
</dbReference>
<dbReference type="PROSITE" id="PS51318">
    <property type="entry name" value="TAT"/>
    <property type="match status" value="1"/>
</dbReference>
<dbReference type="EMBL" id="JACU01000004">
    <property type="protein sequence ID" value="KMS56155.1"/>
    <property type="molecule type" value="Genomic_DNA"/>
</dbReference>
<reference evidence="3 4" key="1">
    <citation type="journal article" date="2015" name="G3 (Bethesda)">
        <title>Insights into Ongoing Evolution of the Hexachlorocyclohexane Catabolic Pathway from Comparative Genomics of Ten Sphingomonadaceae Strains.</title>
        <authorList>
            <person name="Pearce S.L."/>
            <person name="Oakeshott J.G."/>
            <person name="Pandey G."/>
        </authorList>
    </citation>
    <scope>NUCLEOTIDE SEQUENCE [LARGE SCALE GENOMIC DNA]</scope>
    <source>
        <strain evidence="3 4">LL02</strain>
    </source>
</reference>
<gene>
    <name evidence="3" type="ORF">V474_14350</name>
</gene>
<dbReference type="OrthoDB" id="327733at2"/>
<dbReference type="PANTHER" id="PTHR43606">
    <property type="entry name" value="PHOSPHATASE, PUTATIVE (AFU_ORTHOLOGUE AFUA_6G08710)-RELATED"/>
    <property type="match status" value="1"/>
</dbReference>
<dbReference type="InterPro" id="IPR029052">
    <property type="entry name" value="Metallo-depent_PP-like"/>
</dbReference>
<proteinExistence type="predicted"/>
<sequence length="532" mass="57927">MSLSDLPPPPLVFQFSRRTVIGGAAAAGALISIGARGATPLPAGLFSLGVASGDPDADSVILWTRLAPEPLAGDGGMPPVAVPVRWEVAEDERFARIVRTGTARAEPHWGHAVHVEAKGLRPGRWYFYRFIAAGESSPVGRTRTAPAVGASVDRLRLCFASCQKYEAGFYAAWRHVVAEDPDLVLFLGDYIYEGAPSHKDAVRQHRNPEPMDLAGYRVRYATYKLDPLLQSAHHAAPWALTWDDHEVANDYAGALDQGNGDPVAFLRRRAAAYQAYYEHQPLRVRPPRGADMRIYRTLDWGSLAQLQIVDDRQYRGPHACQPPGLVEAHKPYRSVIGDCADLNDPGRSMLGAKQERWLDQRLASSPAQWNVLAQQTLMRQAVVVDPKDPSGGPHYSADNWSGYPAARDHIFRRWVQAGTSNPLALGGDIHAFAAADIRDPDRPDAAPIAAEFVGGSITSLRPDPDFKRLAATNGLAFAESYVRGYGRLDIDAKGGSVTYRGLADALREDSGIADIARFSLEAGRPGLHVETV</sequence>
<dbReference type="InterPro" id="IPR006311">
    <property type="entry name" value="TAT_signal"/>
</dbReference>
<dbReference type="Gene3D" id="2.60.40.380">
    <property type="entry name" value="Purple acid phosphatase-like, N-terminal"/>
    <property type="match status" value="1"/>
</dbReference>
<feature type="domain" description="PhoD-like phosphatase metallophosphatase" evidence="1">
    <location>
        <begin position="157"/>
        <end position="493"/>
    </location>
</feature>
<dbReference type="InterPro" id="IPR018946">
    <property type="entry name" value="PhoD-like_MPP"/>
</dbReference>
<dbReference type="InterPro" id="IPR038607">
    <property type="entry name" value="PhoD-like_sf"/>
</dbReference>
<evidence type="ECO:0000259" key="1">
    <source>
        <dbReference type="Pfam" id="PF09423"/>
    </source>
</evidence>
<dbReference type="AlphaFoldDB" id="A0A0J8ANT2"/>
<dbReference type="Gene3D" id="3.60.21.70">
    <property type="entry name" value="PhoD-like phosphatase"/>
    <property type="match status" value="1"/>
</dbReference>
<dbReference type="RefSeq" id="WP_059151012.1">
    <property type="nucleotide sequence ID" value="NZ_KQ130453.1"/>
</dbReference>
<dbReference type="CDD" id="cd07389">
    <property type="entry name" value="MPP_PhoD"/>
    <property type="match status" value="1"/>
</dbReference>
<dbReference type="Proteomes" id="UP000052268">
    <property type="component" value="Unassembled WGS sequence"/>
</dbReference>
<comment type="caution">
    <text evidence="3">The sequence shown here is derived from an EMBL/GenBank/DDBJ whole genome shotgun (WGS) entry which is preliminary data.</text>
</comment>
<dbReference type="Pfam" id="PF09423">
    <property type="entry name" value="PhoD"/>
    <property type="match status" value="1"/>
</dbReference>
<evidence type="ECO:0000313" key="4">
    <source>
        <dbReference type="Proteomes" id="UP000052268"/>
    </source>
</evidence>
<organism evidence="3 4">
    <name type="scientific">Novosphingobium barchaimii LL02</name>
    <dbReference type="NCBI Taxonomy" id="1114963"/>
    <lineage>
        <taxon>Bacteria</taxon>
        <taxon>Pseudomonadati</taxon>
        <taxon>Pseudomonadota</taxon>
        <taxon>Alphaproteobacteria</taxon>
        <taxon>Sphingomonadales</taxon>
        <taxon>Sphingomonadaceae</taxon>
        <taxon>Novosphingobium</taxon>
    </lineage>
</organism>
<feature type="domain" description="Phospholipase D N-terminal" evidence="2">
    <location>
        <begin position="48"/>
        <end position="144"/>
    </location>
</feature>
<dbReference type="Pfam" id="PF16655">
    <property type="entry name" value="PhoD_N"/>
    <property type="match status" value="1"/>
</dbReference>